<feature type="domain" description="HTH cro/C1-type" evidence="2">
    <location>
        <begin position="17"/>
        <end position="71"/>
    </location>
</feature>
<dbReference type="EMBL" id="CP001854">
    <property type="protein sequence ID" value="ADB52453.1"/>
    <property type="molecule type" value="Genomic_DNA"/>
</dbReference>
<dbReference type="InterPro" id="IPR001387">
    <property type="entry name" value="Cro/C1-type_HTH"/>
</dbReference>
<dbReference type="OrthoDB" id="3188736at2"/>
<evidence type="ECO:0000256" key="1">
    <source>
        <dbReference type="ARBA" id="ARBA00023125"/>
    </source>
</evidence>
<name>D3F4J6_CONWI</name>
<dbReference type="HOGENOM" id="CLU_2521868_0_0_11"/>
<dbReference type="InterPro" id="IPR010982">
    <property type="entry name" value="Lambda_DNA-bd_dom_sf"/>
</dbReference>
<dbReference type="eggNOG" id="COG1396">
    <property type="taxonomic scope" value="Bacteria"/>
</dbReference>
<dbReference type="GO" id="GO:0005829">
    <property type="term" value="C:cytosol"/>
    <property type="evidence" value="ECO:0007669"/>
    <property type="project" value="TreeGrafter"/>
</dbReference>
<dbReference type="AlphaFoldDB" id="D3F4J6"/>
<dbReference type="CDD" id="cd00093">
    <property type="entry name" value="HTH_XRE"/>
    <property type="match status" value="1"/>
</dbReference>
<dbReference type="Proteomes" id="UP000008229">
    <property type="component" value="Chromosome"/>
</dbReference>
<keyword evidence="1" id="KW-0238">DNA-binding</keyword>
<dbReference type="PANTHER" id="PTHR46797:SF1">
    <property type="entry name" value="METHYLPHOSPHONATE SYNTHASE"/>
    <property type="match status" value="1"/>
</dbReference>
<protein>
    <submittedName>
        <fullName evidence="3">Transcriptional regulator, XRE family</fullName>
    </submittedName>
</protein>
<keyword evidence="4" id="KW-1185">Reference proteome</keyword>
<reference evidence="3 4" key="1">
    <citation type="journal article" date="2010" name="Stand. Genomic Sci.">
        <title>Complete genome sequence of Conexibacter woesei type strain (ID131577).</title>
        <authorList>
            <person name="Pukall R."/>
            <person name="Lapidus A."/>
            <person name="Glavina Del Rio T."/>
            <person name="Copeland A."/>
            <person name="Tice H."/>
            <person name="Cheng J.-F."/>
            <person name="Lucas S."/>
            <person name="Chen F."/>
            <person name="Nolan M."/>
            <person name="Bruce D."/>
            <person name="Goodwin L."/>
            <person name="Pitluck S."/>
            <person name="Mavromatis K."/>
            <person name="Ivanova N."/>
            <person name="Ovchinnikova G."/>
            <person name="Pati A."/>
            <person name="Chen A."/>
            <person name="Palaniappan K."/>
            <person name="Land M."/>
            <person name="Hauser L."/>
            <person name="Chang Y.-J."/>
            <person name="Jeffries C.D."/>
            <person name="Chain P."/>
            <person name="Meincke L."/>
            <person name="Sims D."/>
            <person name="Brettin T."/>
            <person name="Detter J.C."/>
            <person name="Rohde M."/>
            <person name="Goeker M."/>
            <person name="Bristow J."/>
            <person name="Eisen J.A."/>
            <person name="Markowitz V."/>
            <person name="Kyrpides N.C."/>
            <person name="Klenk H.-P."/>
            <person name="Hugenholtz P."/>
        </authorList>
    </citation>
    <scope>NUCLEOTIDE SEQUENCE [LARGE SCALE GENOMIC DNA]</scope>
    <source>
        <strain evidence="4">DSM 14684 / CIP 108061 / JCM 11494 / NBRC 100937 / ID131577</strain>
    </source>
</reference>
<dbReference type="SMART" id="SM00530">
    <property type="entry name" value="HTH_XRE"/>
    <property type="match status" value="1"/>
</dbReference>
<evidence type="ECO:0000313" key="4">
    <source>
        <dbReference type="Proteomes" id="UP000008229"/>
    </source>
</evidence>
<evidence type="ECO:0000259" key="2">
    <source>
        <dbReference type="PROSITE" id="PS50943"/>
    </source>
</evidence>
<dbReference type="Pfam" id="PF13560">
    <property type="entry name" value="HTH_31"/>
    <property type="match status" value="1"/>
</dbReference>
<dbReference type="GO" id="GO:0003677">
    <property type="term" value="F:DNA binding"/>
    <property type="evidence" value="ECO:0007669"/>
    <property type="project" value="UniProtKB-KW"/>
</dbReference>
<dbReference type="InterPro" id="IPR050807">
    <property type="entry name" value="TransReg_Diox_bact_type"/>
</dbReference>
<reference evidence="4" key="2">
    <citation type="submission" date="2010-01" db="EMBL/GenBank/DDBJ databases">
        <title>The complete genome of Conexibacter woesei DSM 14684.</title>
        <authorList>
            <consortium name="US DOE Joint Genome Institute (JGI-PGF)"/>
            <person name="Lucas S."/>
            <person name="Copeland A."/>
            <person name="Lapidus A."/>
            <person name="Glavina del Rio T."/>
            <person name="Dalin E."/>
            <person name="Tice H."/>
            <person name="Bruce D."/>
            <person name="Goodwin L."/>
            <person name="Pitluck S."/>
            <person name="Kyrpides N."/>
            <person name="Mavromatis K."/>
            <person name="Ivanova N."/>
            <person name="Mikhailova N."/>
            <person name="Chertkov O."/>
            <person name="Brettin T."/>
            <person name="Detter J.C."/>
            <person name="Han C."/>
            <person name="Larimer F."/>
            <person name="Land M."/>
            <person name="Hauser L."/>
            <person name="Markowitz V."/>
            <person name="Cheng J.-F."/>
            <person name="Hugenholtz P."/>
            <person name="Woyke T."/>
            <person name="Wu D."/>
            <person name="Pukall R."/>
            <person name="Steenblock K."/>
            <person name="Schneider S."/>
            <person name="Klenk H.-P."/>
            <person name="Eisen J.A."/>
        </authorList>
    </citation>
    <scope>NUCLEOTIDE SEQUENCE [LARGE SCALE GENOMIC DNA]</scope>
    <source>
        <strain evidence="4">DSM 14684 / CIP 108061 / JCM 11494 / NBRC 100937 / ID131577</strain>
    </source>
</reference>
<accession>D3F4J6</accession>
<dbReference type="Gene3D" id="1.10.260.40">
    <property type="entry name" value="lambda repressor-like DNA-binding domains"/>
    <property type="match status" value="1"/>
</dbReference>
<sequence>MFVSNGRTPPSPLARTIRQLRRDRELSQEALANAAGVHPKHLSEIERGNKDPRASTVARLADALGVSIGELYGQPGGDEPGASG</sequence>
<dbReference type="GO" id="GO:0003700">
    <property type="term" value="F:DNA-binding transcription factor activity"/>
    <property type="evidence" value="ECO:0007669"/>
    <property type="project" value="TreeGrafter"/>
</dbReference>
<gene>
    <name evidence="3" type="ordered locus">Cwoe_4036</name>
</gene>
<dbReference type="RefSeq" id="WP_012935504.1">
    <property type="nucleotide sequence ID" value="NC_013739.1"/>
</dbReference>
<dbReference type="SUPFAM" id="SSF47413">
    <property type="entry name" value="lambda repressor-like DNA-binding domains"/>
    <property type="match status" value="1"/>
</dbReference>
<evidence type="ECO:0000313" key="3">
    <source>
        <dbReference type="EMBL" id="ADB52453.1"/>
    </source>
</evidence>
<dbReference type="PANTHER" id="PTHR46797">
    <property type="entry name" value="HTH-TYPE TRANSCRIPTIONAL REGULATOR"/>
    <property type="match status" value="1"/>
</dbReference>
<dbReference type="KEGG" id="cwo:Cwoe_4036"/>
<organism evidence="3 4">
    <name type="scientific">Conexibacter woesei (strain DSM 14684 / CCUG 47730 / CIP 108061 / JCM 11494 / NBRC 100937 / ID131577)</name>
    <dbReference type="NCBI Taxonomy" id="469383"/>
    <lineage>
        <taxon>Bacteria</taxon>
        <taxon>Bacillati</taxon>
        <taxon>Actinomycetota</taxon>
        <taxon>Thermoleophilia</taxon>
        <taxon>Solirubrobacterales</taxon>
        <taxon>Conexibacteraceae</taxon>
        <taxon>Conexibacter</taxon>
    </lineage>
</organism>
<dbReference type="STRING" id="469383.Cwoe_4036"/>
<proteinExistence type="predicted"/>
<dbReference type="PROSITE" id="PS50943">
    <property type="entry name" value="HTH_CROC1"/>
    <property type="match status" value="1"/>
</dbReference>